<protein>
    <recommendedName>
        <fullName evidence="7">DNA 3'-5' helicase</fullName>
        <ecNumber evidence="7">5.6.2.4</ecNumber>
    </recommendedName>
</protein>
<dbReference type="GO" id="GO:0005829">
    <property type="term" value="C:cytosol"/>
    <property type="evidence" value="ECO:0007669"/>
    <property type="project" value="TreeGrafter"/>
</dbReference>
<dbReference type="GO" id="GO:0005524">
    <property type="term" value="F:ATP binding"/>
    <property type="evidence" value="ECO:0007669"/>
    <property type="project" value="UniProtKB-UniRule"/>
</dbReference>
<keyword evidence="13" id="KW-1185">Reference proteome</keyword>
<evidence type="ECO:0000256" key="4">
    <source>
        <dbReference type="ARBA" id="ARBA00022840"/>
    </source>
</evidence>
<evidence type="ECO:0000256" key="10">
    <source>
        <dbReference type="SAM" id="MobiDB-lite"/>
    </source>
</evidence>
<dbReference type="GO" id="GO:0003677">
    <property type="term" value="F:DNA binding"/>
    <property type="evidence" value="ECO:0007669"/>
    <property type="project" value="InterPro"/>
</dbReference>
<dbReference type="PANTHER" id="PTHR11070:SF45">
    <property type="entry name" value="DNA 3'-5' HELICASE"/>
    <property type="match status" value="1"/>
</dbReference>
<evidence type="ECO:0000256" key="7">
    <source>
        <dbReference type="ARBA" id="ARBA00034808"/>
    </source>
</evidence>
<evidence type="ECO:0000256" key="1">
    <source>
        <dbReference type="ARBA" id="ARBA00022741"/>
    </source>
</evidence>
<dbReference type="EC" id="5.6.2.4" evidence="7"/>
<dbReference type="SUPFAM" id="SSF52540">
    <property type="entry name" value="P-loop containing nucleoside triphosphate hydrolases"/>
    <property type="match status" value="1"/>
</dbReference>
<keyword evidence="3 9" id="KW-0347">Helicase</keyword>
<evidence type="ECO:0000313" key="12">
    <source>
        <dbReference type="EMBL" id="VIO70448.1"/>
    </source>
</evidence>
<evidence type="ECO:0000256" key="6">
    <source>
        <dbReference type="ARBA" id="ARBA00034617"/>
    </source>
</evidence>
<dbReference type="GO" id="GO:0000725">
    <property type="term" value="P:recombinational repair"/>
    <property type="evidence" value="ECO:0007669"/>
    <property type="project" value="TreeGrafter"/>
</dbReference>
<sequence length="771" mass="86096">MEASHPFDWFLFMHPEQERHVVADYAGPAKLSGVTGSGKTSIAVKRAVRLARKYPADKILVLSLNRALCEFISEIVDHACGSDAALRERIEVSSLFSVCQTLLREFEPKNSKIYSDVTWGLEEHKDEIYREFYRCLSNVRDAEVLRPMHRLLTSQSIDAEKYISEEFDWIRSALPQERRGEYAAILRQGRGYKIAEHHRPAILEGLAGWERKMSAVGVVDYMGVVTAVARHIDVIAPRYRSIIVDEAQDFGSVELSIIRKLVAADENDLFLCGDAAQHILPKHQSFEAAGIDVKGRSSRIVRNYRNSREILRIAHQVLTQNLSESHFEQGELEISDPELSYRSGAEPLLLEANSLSMEIAAAIELLDANDEIAQRRGASHSGCIAIVGYSGFEVQQYGREIGIPVLDGASKFLHGSRFLSDLEQTKGYEFDTMVIVNCAQGQLPPSGAPEQEIFRNASEFYVAMTRAKSQLVLSFSGIVCKWLATLGLQVSQWSDVVDTDVLPELGIPGFLQEFPDAENLDLGNLTGTEFVFTPYARGLEADLQEKLEDLVDGRGMVQAGTQRRLKWRNIGSLRDDLQTGVGGALWGPVARGVLQDRLKEAALGLRPSIRSRPARKRSSISTQTKASIEPLEKALSDRDTTLSDGLEGLDLTTREMMILHSMHIKTPQEFLLASDASLSKHLTKAVIAALRDRARKIESRRTIEIPTEIDLSVANFPMHILTVLRRMGVKRISDLKRFSKNDLWSQTQLRSGDVQAILAFCRGQGVELKDL</sequence>
<feature type="domain" description="UvrD-like helicase ATP-binding" evidence="11">
    <location>
        <begin position="12"/>
        <end position="325"/>
    </location>
</feature>
<evidence type="ECO:0000256" key="5">
    <source>
        <dbReference type="ARBA" id="ARBA00023235"/>
    </source>
</evidence>
<dbReference type="PROSITE" id="PS51198">
    <property type="entry name" value="UVRD_HELICASE_ATP_BIND"/>
    <property type="match status" value="1"/>
</dbReference>
<dbReference type="InterPro" id="IPR014016">
    <property type="entry name" value="UvrD-like_ATP-bd"/>
</dbReference>
<evidence type="ECO:0000259" key="11">
    <source>
        <dbReference type="PROSITE" id="PS51198"/>
    </source>
</evidence>
<dbReference type="PANTHER" id="PTHR11070">
    <property type="entry name" value="UVRD / RECB / PCRA DNA HELICASE FAMILY MEMBER"/>
    <property type="match status" value="1"/>
</dbReference>
<dbReference type="AlphaFoldDB" id="A0A508TC24"/>
<evidence type="ECO:0000256" key="9">
    <source>
        <dbReference type="PROSITE-ProRule" id="PRU00560"/>
    </source>
</evidence>
<comment type="catalytic activity">
    <reaction evidence="6">
        <text>Couples ATP hydrolysis with the unwinding of duplex DNA by translocating in the 3'-5' direction.</text>
        <dbReference type="EC" id="5.6.2.4"/>
    </reaction>
</comment>
<dbReference type="GO" id="GO:0043138">
    <property type="term" value="F:3'-5' DNA helicase activity"/>
    <property type="evidence" value="ECO:0007669"/>
    <property type="project" value="UniProtKB-EC"/>
</dbReference>
<reference evidence="12" key="1">
    <citation type="submission" date="2019-02" db="EMBL/GenBank/DDBJ databases">
        <authorList>
            <person name="Pothier F.J."/>
        </authorList>
    </citation>
    <scope>NUCLEOTIDE SEQUENCE</scope>
    <source>
        <strain evidence="12">CI-1B</strain>
    </source>
</reference>
<dbReference type="Pfam" id="PF13361">
    <property type="entry name" value="UvrD_C"/>
    <property type="match status" value="1"/>
</dbReference>
<dbReference type="EMBL" id="CAADFC020000011">
    <property type="protein sequence ID" value="VIO70448.1"/>
    <property type="molecule type" value="Genomic_DNA"/>
</dbReference>
<feature type="region of interest" description="Disordered" evidence="10">
    <location>
        <begin position="610"/>
        <end position="629"/>
    </location>
</feature>
<dbReference type="Proteomes" id="UP000328092">
    <property type="component" value="Unassembled WGS sequence"/>
</dbReference>
<accession>A0A508TC24</accession>
<dbReference type="Pfam" id="PF00580">
    <property type="entry name" value="UvrD-helicase"/>
    <property type="match status" value="1"/>
</dbReference>
<evidence type="ECO:0000313" key="13">
    <source>
        <dbReference type="Proteomes" id="UP000328092"/>
    </source>
</evidence>
<gene>
    <name evidence="12" type="primary">rep</name>
    <name evidence="12" type="ORF">CI1B_31020</name>
</gene>
<comment type="catalytic activity">
    <reaction evidence="8">
        <text>ATP + H2O = ADP + phosphate + H(+)</text>
        <dbReference type="Rhea" id="RHEA:13065"/>
        <dbReference type="ChEBI" id="CHEBI:15377"/>
        <dbReference type="ChEBI" id="CHEBI:15378"/>
        <dbReference type="ChEBI" id="CHEBI:30616"/>
        <dbReference type="ChEBI" id="CHEBI:43474"/>
        <dbReference type="ChEBI" id="CHEBI:456216"/>
        <dbReference type="EC" id="5.6.2.4"/>
    </reaction>
</comment>
<dbReference type="Gene3D" id="3.40.50.300">
    <property type="entry name" value="P-loop containing nucleotide triphosphate hydrolases"/>
    <property type="match status" value="2"/>
</dbReference>
<dbReference type="InterPro" id="IPR000212">
    <property type="entry name" value="DNA_helicase_UvrD/REP"/>
</dbReference>
<keyword evidence="1 9" id="KW-0547">Nucleotide-binding</keyword>
<proteinExistence type="predicted"/>
<organism evidence="12 13">
    <name type="scientific">Bradyrhizobium ivorense</name>
    <dbReference type="NCBI Taxonomy" id="2511166"/>
    <lineage>
        <taxon>Bacteria</taxon>
        <taxon>Pseudomonadati</taxon>
        <taxon>Pseudomonadota</taxon>
        <taxon>Alphaproteobacteria</taxon>
        <taxon>Hyphomicrobiales</taxon>
        <taxon>Nitrobacteraceae</taxon>
        <taxon>Bradyrhizobium</taxon>
    </lineage>
</organism>
<evidence type="ECO:0000256" key="2">
    <source>
        <dbReference type="ARBA" id="ARBA00022801"/>
    </source>
</evidence>
<comment type="caution">
    <text evidence="12">The sequence shown here is derived from an EMBL/GenBank/DDBJ whole genome shotgun (WGS) entry which is preliminary data.</text>
</comment>
<keyword evidence="4 9" id="KW-0067">ATP-binding</keyword>
<evidence type="ECO:0000256" key="8">
    <source>
        <dbReference type="ARBA" id="ARBA00048988"/>
    </source>
</evidence>
<evidence type="ECO:0000256" key="3">
    <source>
        <dbReference type="ARBA" id="ARBA00022806"/>
    </source>
</evidence>
<keyword evidence="2 9" id="KW-0378">Hydrolase</keyword>
<name>A0A508TC24_9BRAD</name>
<feature type="binding site" evidence="9">
    <location>
        <begin position="33"/>
        <end position="40"/>
    </location>
    <ligand>
        <name>ATP</name>
        <dbReference type="ChEBI" id="CHEBI:30616"/>
    </ligand>
</feature>
<dbReference type="InterPro" id="IPR014017">
    <property type="entry name" value="DNA_helicase_UvrD-like_C"/>
</dbReference>
<dbReference type="InterPro" id="IPR027417">
    <property type="entry name" value="P-loop_NTPase"/>
</dbReference>
<keyword evidence="5" id="KW-0413">Isomerase</keyword>
<dbReference type="GO" id="GO:0016887">
    <property type="term" value="F:ATP hydrolysis activity"/>
    <property type="evidence" value="ECO:0007669"/>
    <property type="project" value="RHEA"/>
</dbReference>